<dbReference type="EMBL" id="CP106794">
    <property type="protein sequence ID" value="UXY24916.1"/>
    <property type="molecule type" value="Genomic_DNA"/>
</dbReference>
<organism evidence="1 2">
    <name type="scientific">Streptomyces cynarae</name>
    <dbReference type="NCBI Taxonomy" id="2981134"/>
    <lineage>
        <taxon>Bacteria</taxon>
        <taxon>Bacillati</taxon>
        <taxon>Actinomycetota</taxon>
        <taxon>Actinomycetes</taxon>
        <taxon>Kitasatosporales</taxon>
        <taxon>Streptomycetaceae</taxon>
        <taxon>Streptomyces</taxon>
    </lineage>
</organism>
<dbReference type="RefSeq" id="WP_263235156.1">
    <property type="nucleotide sequence ID" value="NZ_CP106794.1"/>
</dbReference>
<protein>
    <recommendedName>
        <fullName evidence="3">Helix-turn-helix transcriptional regulator</fullName>
    </recommendedName>
</protein>
<evidence type="ECO:0008006" key="3">
    <source>
        <dbReference type="Google" id="ProtNLM"/>
    </source>
</evidence>
<dbReference type="InterPro" id="IPR010982">
    <property type="entry name" value="Lambda_DNA-bd_dom_sf"/>
</dbReference>
<geneLocation type="plasmid" evidence="1 2">
    <name>punmamed2</name>
</geneLocation>
<proteinExistence type="predicted"/>
<evidence type="ECO:0000313" key="1">
    <source>
        <dbReference type="EMBL" id="UXY24916.1"/>
    </source>
</evidence>
<sequence>MSTLQETLARLDALIAERGLSREETLDPVALARSTALSEETVRALLNGESVPEEDIDQRVVKRVRALFLARLVETGKSRTRLCNEAAAQMEISGEWARLLLNGEKVPNVKLLAGLEEFFGVEPGSFQCTAVDALSRVLRPILSGLEVDSETSADPMTDLMDRFNIVSMARRGKPATPHQAAMMAQFIVAVLESGPEEDR</sequence>
<dbReference type="Gene3D" id="1.10.260.40">
    <property type="entry name" value="lambda repressor-like DNA-binding domains"/>
    <property type="match status" value="1"/>
</dbReference>
<reference evidence="1" key="1">
    <citation type="submission" date="2022-10" db="EMBL/GenBank/DDBJ databases">
        <authorList>
            <person name="Mo P."/>
        </authorList>
    </citation>
    <scope>NUCLEOTIDE SEQUENCE</scope>
    <source>
        <strain evidence="1">HUAS 13-4</strain>
        <plasmid evidence="1">punmamed2</plasmid>
    </source>
</reference>
<gene>
    <name evidence="1" type="ORF">N8I84_41455</name>
</gene>
<keyword evidence="1" id="KW-0614">Plasmid</keyword>
<name>A0ABY6EDW9_9ACTN</name>
<keyword evidence="2" id="KW-1185">Reference proteome</keyword>
<accession>A0ABY6EDW9</accession>
<evidence type="ECO:0000313" key="2">
    <source>
        <dbReference type="Proteomes" id="UP001061298"/>
    </source>
</evidence>
<dbReference type="Proteomes" id="UP001061298">
    <property type="component" value="Plasmid punmamed2"/>
</dbReference>